<dbReference type="GO" id="GO:0005737">
    <property type="term" value="C:cytoplasm"/>
    <property type="evidence" value="ECO:0007669"/>
    <property type="project" value="TreeGrafter"/>
</dbReference>
<evidence type="ECO:0000313" key="4">
    <source>
        <dbReference type="EMBL" id="KAK4145137.1"/>
    </source>
</evidence>
<feature type="chain" id="PRO_5042987624" description="Calcineurin-like phosphoesterase domain-containing protein" evidence="2">
    <location>
        <begin position="33"/>
        <end position="462"/>
    </location>
</feature>
<feature type="domain" description="Calcineurin-like phosphoesterase" evidence="3">
    <location>
        <begin position="66"/>
        <end position="354"/>
    </location>
</feature>
<dbReference type="GeneID" id="87816802"/>
<dbReference type="RefSeq" id="XP_062638508.1">
    <property type="nucleotide sequence ID" value="XM_062780189.1"/>
</dbReference>
<dbReference type="PANTHER" id="PTHR32440:SF11">
    <property type="entry name" value="METALLOPHOSPHOESTERASE DOMAIN-CONTAINING PROTEIN"/>
    <property type="match status" value="1"/>
</dbReference>
<dbReference type="GO" id="GO:0016788">
    <property type="term" value="F:hydrolase activity, acting on ester bonds"/>
    <property type="evidence" value="ECO:0007669"/>
    <property type="project" value="TreeGrafter"/>
</dbReference>
<gene>
    <name evidence="4" type="ORF">C8A04DRAFT_27138</name>
</gene>
<feature type="region of interest" description="Disordered" evidence="1">
    <location>
        <begin position="362"/>
        <end position="381"/>
    </location>
</feature>
<dbReference type="PANTHER" id="PTHR32440">
    <property type="entry name" value="PHOSPHATASE DCR2-RELATED-RELATED"/>
    <property type="match status" value="1"/>
</dbReference>
<dbReference type="Gene3D" id="3.60.21.10">
    <property type="match status" value="1"/>
</dbReference>
<proteinExistence type="predicted"/>
<feature type="compositionally biased region" description="Gly residues" evidence="1">
    <location>
        <begin position="364"/>
        <end position="374"/>
    </location>
</feature>
<name>A0AAN6V5I9_9PEZI</name>
<evidence type="ECO:0000256" key="1">
    <source>
        <dbReference type="SAM" id="MobiDB-lite"/>
    </source>
</evidence>
<organism evidence="4 5">
    <name type="scientific">Dichotomopilus funicola</name>
    <dbReference type="NCBI Taxonomy" id="1934379"/>
    <lineage>
        <taxon>Eukaryota</taxon>
        <taxon>Fungi</taxon>
        <taxon>Dikarya</taxon>
        <taxon>Ascomycota</taxon>
        <taxon>Pezizomycotina</taxon>
        <taxon>Sordariomycetes</taxon>
        <taxon>Sordariomycetidae</taxon>
        <taxon>Sordariales</taxon>
        <taxon>Chaetomiaceae</taxon>
        <taxon>Dichotomopilus</taxon>
    </lineage>
</organism>
<keyword evidence="2" id="KW-0732">Signal</keyword>
<evidence type="ECO:0000313" key="5">
    <source>
        <dbReference type="Proteomes" id="UP001302676"/>
    </source>
</evidence>
<reference evidence="4" key="2">
    <citation type="submission" date="2023-05" db="EMBL/GenBank/DDBJ databases">
        <authorList>
            <consortium name="Lawrence Berkeley National Laboratory"/>
            <person name="Steindorff A."/>
            <person name="Hensen N."/>
            <person name="Bonometti L."/>
            <person name="Westerberg I."/>
            <person name="Brannstrom I.O."/>
            <person name="Guillou S."/>
            <person name="Cros-Aarteil S."/>
            <person name="Calhoun S."/>
            <person name="Haridas S."/>
            <person name="Kuo A."/>
            <person name="Mondo S."/>
            <person name="Pangilinan J."/>
            <person name="Riley R."/>
            <person name="Labutti K."/>
            <person name="Andreopoulos B."/>
            <person name="Lipzen A."/>
            <person name="Chen C."/>
            <person name="Yanf M."/>
            <person name="Daum C."/>
            <person name="Ng V."/>
            <person name="Clum A."/>
            <person name="Ohm R."/>
            <person name="Martin F."/>
            <person name="Silar P."/>
            <person name="Natvig D."/>
            <person name="Lalanne C."/>
            <person name="Gautier V."/>
            <person name="Ament-Velasquez S.L."/>
            <person name="Kruys A."/>
            <person name="Hutchinson M.I."/>
            <person name="Powell A.J."/>
            <person name="Barry K."/>
            <person name="Miller A.N."/>
            <person name="Grigoriev I.V."/>
            <person name="Debuchy R."/>
            <person name="Gladieux P."/>
            <person name="Thoren M.H."/>
            <person name="Johannesson H."/>
        </authorList>
    </citation>
    <scope>NUCLEOTIDE SEQUENCE</scope>
    <source>
        <strain evidence="4">CBS 141.50</strain>
    </source>
</reference>
<dbReference type="InterPro" id="IPR004843">
    <property type="entry name" value="Calcineurin-like_PHP"/>
</dbReference>
<dbReference type="Proteomes" id="UP001302676">
    <property type="component" value="Unassembled WGS sequence"/>
</dbReference>
<protein>
    <recommendedName>
        <fullName evidence="3">Calcineurin-like phosphoesterase domain-containing protein</fullName>
    </recommendedName>
</protein>
<evidence type="ECO:0000259" key="3">
    <source>
        <dbReference type="Pfam" id="PF00149"/>
    </source>
</evidence>
<dbReference type="EMBL" id="MU853571">
    <property type="protein sequence ID" value="KAK4145137.1"/>
    <property type="molecule type" value="Genomic_DNA"/>
</dbReference>
<dbReference type="CDD" id="cd07383">
    <property type="entry name" value="MPP_Dcr2"/>
    <property type="match status" value="1"/>
</dbReference>
<dbReference type="InterPro" id="IPR029052">
    <property type="entry name" value="Metallo-depent_PP-like"/>
</dbReference>
<dbReference type="AlphaFoldDB" id="A0AAN6V5I9"/>
<accession>A0AAN6V5I9</accession>
<keyword evidence="5" id="KW-1185">Reference proteome</keyword>
<evidence type="ECO:0000256" key="2">
    <source>
        <dbReference type="SAM" id="SignalP"/>
    </source>
</evidence>
<dbReference type="SUPFAM" id="SSF56300">
    <property type="entry name" value="Metallo-dependent phosphatases"/>
    <property type="match status" value="1"/>
</dbReference>
<reference evidence="4" key="1">
    <citation type="journal article" date="2023" name="Mol. Phylogenet. Evol.">
        <title>Genome-scale phylogeny and comparative genomics of the fungal order Sordariales.</title>
        <authorList>
            <person name="Hensen N."/>
            <person name="Bonometti L."/>
            <person name="Westerberg I."/>
            <person name="Brannstrom I.O."/>
            <person name="Guillou S."/>
            <person name="Cros-Aarteil S."/>
            <person name="Calhoun S."/>
            <person name="Haridas S."/>
            <person name="Kuo A."/>
            <person name="Mondo S."/>
            <person name="Pangilinan J."/>
            <person name="Riley R."/>
            <person name="LaButti K."/>
            <person name="Andreopoulos B."/>
            <person name="Lipzen A."/>
            <person name="Chen C."/>
            <person name="Yan M."/>
            <person name="Daum C."/>
            <person name="Ng V."/>
            <person name="Clum A."/>
            <person name="Steindorff A."/>
            <person name="Ohm R.A."/>
            <person name="Martin F."/>
            <person name="Silar P."/>
            <person name="Natvig D.O."/>
            <person name="Lalanne C."/>
            <person name="Gautier V."/>
            <person name="Ament-Velasquez S.L."/>
            <person name="Kruys A."/>
            <person name="Hutchinson M.I."/>
            <person name="Powell A.J."/>
            <person name="Barry K."/>
            <person name="Miller A.N."/>
            <person name="Grigoriev I.V."/>
            <person name="Debuchy R."/>
            <person name="Gladieux P."/>
            <person name="Hiltunen Thoren M."/>
            <person name="Johannesson H."/>
        </authorList>
    </citation>
    <scope>NUCLEOTIDE SEQUENCE</scope>
    <source>
        <strain evidence="4">CBS 141.50</strain>
    </source>
</reference>
<feature type="signal peptide" evidence="2">
    <location>
        <begin position="1"/>
        <end position="32"/>
    </location>
</feature>
<sequence length="462" mass="50979">MDSKHHRSRVHTWVSTTLAFLNLPFTASSAGAHQGQARLPWPHQPNALPPLKFGPSGTFHLSIFEDLHFGENAWEDWGPRQDVQSVKVINSILDSEPNIDLAVLNGDLITGDNSFHENSTVYIDKIVQPLVHHGLTWASTYGNHDNHVNISGSHILARERRWPGTRTQQTFPDEQDVGVSNYYLPVYGPDCSATNLPFDPLNHKHHGCTPALLLWFFDSRGGFRYQPTPDPTKLTPLPNWVDPLVADWFTHINTLFTRQSPNKKPIPSLAFVHIPPYPALTLQEQRASQSDPNWEAHHHPGINDDVPVATQAQGWCANGTTGDGCVYGGQDKPFWNAISTTPGVKALFFGHDHGNTWCAPWKGENGGTNPGQGEGQEKRTQKSNGINLCFGQHTGYGGYGNWIRGARQVVISLGGVGEDVEVETYMRLESGDVVGAVSLNGTYGGDWYPATPNDQTKAPETR</sequence>
<comment type="caution">
    <text evidence="4">The sequence shown here is derived from an EMBL/GenBank/DDBJ whole genome shotgun (WGS) entry which is preliminary data.</text>
</comment>
<dbReference type="Pfam" id="PF00149">
    <property type="entry name" value="Metallophos"/>
    <property type="match status" value="1"/>
</dbReference>